<dbReference type="InterPro" id="IPR041249">
    <property type="entry name" value="HEPN_DZIP3"/>
</dbReference>
<gene>
    <name evidence="6" type="ORF">MCOR_55847</name>
</gene>
<dbReference type="InterPro" id="IPR036770">
    <property type="entry name" value="Ankyrin_rpt-contain_sf"/>
</dbReference>
<dbReference type="Gene3D" id="1.25.40.20">
    <property type="entry name" value="Ankyrin repeat-containing domain"/>
    <property type="match status" value="2"/>
</dbReference>
<evidence type="ECO:0000313" key="7">
    <source>
        <dbReference type="Proteomes" id="UP000507470"/>
    </source>
</evidence>
<dbReference type="InterPro" id="IPR049050">
    <property type="entry name" value="nSTAND3"/>
</dbReference>
<dbReference type="Pfam" id="PF20720">
    <property type="entry name" value="nSTAND3"/>
    <property type="match status" value="1"/>
</dbReference>
<accession>A0A6J8EVW2</accession>
<dbReference type="PANTHER" id="PTHR24198">
    <property type="entry name" value="ANKYRIN REPEAT AND PROTEIN KINASE DOMAIN-CONTAINING PROTEIN"/>
    <property type="match status" value="1"/>
</dbReference>
<name>A0A6J8EVW2_MYTCO</name>
<feature type="repeat" description="ANK" evidence="3">
    <location>
        <begin position="814"/>
        <end position="846"/>
    </location>
</feature>
<keyword evidence="1" id="KW-0677">Repeat</keyword>
<keyword evidence="2 3" id="KW-0040">ANK repeat</keyword>
<proteinExistence type="predicted"/>
<dbReference type="EMBL" id="CACVKT020009908">
    <property type="protein sequence ID" value="CAC5423886.1"/>
    <property type="molecule type" value="Genomic_DNA"/>
</dbReference>
<dbReference type="SMART" id="SM00248">
    <property type="entry name" value="ANK"/>
    <property type="match status" value="7"/>
</dbReference>
<organism evidence="6 7">
    <name type="scientific">Mytilus coruscus</name>
    <name type="common">Sea mussel</name>
    <dbReference type="NCBI Taxonomy" id="42192"/>
    <lineage>
        <taxon>Eukaryota</taxon>
        <taxon>Metazoa</taxon>
        <taxon>Spiralia</taxon>
        <taxon>Lophotrochozoa</taxon>
        <taxon>Mollusca</taxon>
        <taxon>Bivalvia</taxon>
        <taxon>Autobranchia</taxon>
        <taxon>Pteriomorphia</taxon>
        <taxon>Mytilida</taxon>
        <taxon>Mytiloidea</taxon>
        <taxon>Mytilidae</taxon>
        <taxon>Mytilinae</taxon>
        <taxon>Mytilus</taxon>
    </lineage>
</organism>
<dbReference type="SUPFAM" id="SSF48403">
    <property type="entry name" value="Ankyrin repeat"/>
    <property type="match status" value="1"/>
</dbReference>
<sequence length="926" mass="105258">MSDNIYSTTKESSNYARLCRLLLDVGTDVFRYVFDNFVPPVDLANFLSKHEAKLKKKPNLRGYQKKTLYPDNGEPLSNDFDISLLYTLLRETCNMEPPMNGWGNPVDPMDNSISANIEKVRQIRNDIYGHVLRACLQDHIFEENWLVLSKALISLGGQRYEQIIYRLRHVSLDPDKDEDYTRRFSDWVLEGSKRLDAVEESVANILNIVTSMATPDEQDQLKLIIEFRAKEDRCFVETGAFLDIEDKLLRNGSVLIVGDPGEGKTFSAWHIILKSLIKGFQLHIVGSPHEWQSKWVPTTKQIFFVDDCFGKSQLVAEKVEVWLKLQDLLCGCIDKTHTYIIATTRRSIYRESLDLITRLVLFGPSVDINDPCRCLTPSERVQILKSHLNNDIDIHVESLISTTSTPRFPISCRLFASDQQFRNLGAAFFKNPVNQLKEEIVILSKTNNIAFSGLVFLMLFDGCLDCHLMHSDYYEKSKAISSFLPWMEYLCCNKTNNTRIHEATESIKQIRKLPKVTRIEDFRNGIEHMLGIYVVYDSGQYRFVHESISETVGVVLAGEDIEFVLKNATPCFIQQRVTVHSICKADGVRNDETMVVVREPYFQTLAERLTDDVLNGNLDTTFQSQSLHNIGFTAFWCKYLLSVARSKYLKFIRSIDGKGLSVQYWAARTGNEILLKFFLDGQDPTNDVLHGACYSESVDCVQMVLNRNVNTNATDNSGFTPLLISCVTKNKNITRLLLSRGANVNKEHDDFGTVLHYACWNRDLDLVTILLQKGAKSNVVTTAGWPNVVFDGDGNNIMRMLIKREKTLRLTSNTNWSPLHLACGKNNIEIVNLLIQYGADINQCTTQGWTPLFCATKKGLDYIVNILIQKGALVNIKDHFGVACLHRVCYDGYLHVARALLCGEADVNIQSKALLHSASLRLRERP</sequence>
<feature type="domain" description="DZIP3-like HEPN" evidence="4">
    <location>
        <begin position="42"/>
        <end position="180"/>
    </location>
</feature>
<feature type="repeat" description="ANK" evidence="3">
    <location>
        <begin position="750"/>
        <end position="782"/>
    </location>
</feature>
<evidence type="ECO:0000256" key="1">
    <source>
        <dbReference type="ARBA" id="ARBA00022737"/>
    </source>
</evidence>
<evidence type="ECO:0000259" key="4">
    <source>
        <dbReference type="Pfam" id="PF18738"/>
    </source>
</evidence>
<dbReference type="PANTHER" id="PTHR24198:SF165">
    <property type="entry name" value="ANKYRIN REPEAT-CONTAINING PROTEIN-RELATED"/>
    <property type="match status" value="1"/>
</dbReference>
<dbReference type="Proteomes" id="UP000507470">
    <property type="component" value="Unassembled WGS sequence"/>
</dbReference>
<evidence type="ECO:0000256" key="3">
    <source>
        <dbReference type="PROSITE-ProRule" id="PRU00023"/>
    </source>
</evidence>
<feature type="domain" description="Novel STAND NTPase 3" evidence="5">
    <location>
        <begin position="235"/>
        <end position="389"/>
    </location>
</feature>
<feature type="repeat" description="ANK" evidence="3">
    <location>
        <begin position="847"/>
        <end position="879"/>
    </location>
</feature>
<dbReference type="PROSITE" id="PS50088">
    <property type="entry name" value="ANK_REPEAT"/>
    <property type="match status" value="4"/>
</dbReference>
<dbReference type="InterPro" id="IPR027417">
    <property type="entry name" value="P-loop_NTPase"/>
</dbReference>
<dbReference type="SUPFAM" id="SSF52540">
    <property type="entry name" value="P-loop containing nucleoside triphosphate hydrolases"/>
    <property type="match status" value="1"/>
</dbReference>
<dbReference type="Pfam" id="PF12796">
    <property type="entry name" value="Ank_2"/>
    <property type="match status" value="2"/>
</dbReference>
<dbReference type="Pfam" id="PF00023">
    <property type="entry name" value="Ank"/>
    <property type="match status" value="1"/>
</dbReference>
<dbReference type="AlphaFoldDB" id="A0A6J8EVW2"/>
<feature type="repeat" description="ANK" evidence="3">
    <location>
        <begin position="717"/>
        <end position="749"/>
    </location>
</feature>
<dbReference type="OrthoDB" id="6079886at2759"/>
<dbReference type="Pfam" id="PF18738">
    <property type="entry name" value="HEPN_DZIP3"/>
    <property type="match status" value="1"/>
</dbReference>
<evidence type="ECO:0000256" key="2">
    <source>
        <dbReference type="ARBA" id="ARBA00023043"/>
    </source>
</evidence>
<keyword evidence="7" id="KW-1185">Reference proteome</keyword>
<dbReference type="InterPro" id="IPR002110">
    <property type="entry name" value="Ankyrin_rpt"/>
</dbReference>
<protein>
    <submittedName>
        <fullName evidence="6">Uncharacterized protein</fullName>
    </submittedName>
</protein>
<reference evidence="6 7" key="1">
    <citation type="submission" date="2020-06" db="EMBL/GenBank/DDBJ databases">
        <authorList>
            <person name="Li R."/>
            <person name="Bekaert M."/>
        </authorList>
    </citation>
    <scope>NUCLEOTIDE SEQUENCE [LARGE SCALE GENOMIC DNA]</scope>
    <source>
        <strain evidence="7">wild</strain>
    </source>
</reference>
<evidence type="ECO:0000259" key="5">
    <source>
        <dbReference type="Pfam" id="PF20720"/>
    </source>
</evidence>
<dbReference type="PROSITE" id="PS50297">
    <property type="entry name" value="ANK_REP_REGION"/>
    <property type="match status" value="4"/>
</dbReference>
<evidence type="ECO:0000313" key="6">
    <source>
        <dbReference type="EMBL" id="CAC5423886.1"/>
    </source>
</evidence>